<dbReference type="SUPFAM" id="SSF46689">
    <property type="entry name" value="Homeodomain-like"/>
    <property type="match status" value="1"/>
</dbReference>
<dbReference type="Proteomes" id="UP000285324">
    <property type="component" value="Unassembled WGS sequence"/>
</dbReference>
<dbReference type="RefSeq" id="WP_118934936.1">
    <property type="nucleotide sequence ID" value="NZ_CP061008.1"/>
</dbReference>
<feature type="domain" description="Tetracycline repressor TetR C-terminal" evidence="3">
    <location>
        <begin position="95"/>
        <end position="230"/>
    </location>
</feature>
<dbReference type="AlphaFoldDB" id="A0A424W3Z6"/>
<proteinExistence type="predicted"/>
<dbReference type="Gene3D" id="1.10.357.10">
    <property type="entry name" value="Tetracycline Repressor, domain 2"/>
    <property type="match status" value="1"/>
</dbReference>
<sequence>MLTKHHAEKTMKKDVLGEVERGRGERAGLDLARILQAARRIGHDKLSMQALADALNVDRKALNYHVKDRQTLLALVAKDTLTASFSSADIARAPTWQDACRTYATHLVDAAVAMGSLAEHLRFDDSELMSWNLLPTEELLEQLNRAGFSEAASVRLAVLLAALCVGHVKDIWQARSAVERTRPRQLQKWLDSVDGKSYSRLRQAVALGIDTYGPEQLDFSLRVFIAGAEAHLAS</sequence>
<dbReference type="InterPro" id="IPR036271">
    <property type="entry name" value="Tet_transcr_reg_TetR-rel_C_sf"/>
</dbReference>
<name>A0A424W3Z6_ALCXX</name>
<keyword evidence="1" id="KW-0805">Transcription regulation</keyword>
<protein>
    <recommendedName>
        <fullName evidence="3">Tetracycline repressor TetR C-terminal domain-containing protein</fullName>
    </recommendedName>
</protein>
<evidence type="ECO:0000256" key="2">
    <source>
        <dbReference type="ARBA" id="ARBA00023163"/>
    </source>
</evidence>
<dbReference type="Pfam" id="PF02909">
    <property type="entry name" value="TetR_C_1"/>
    <property type="match status" value="1"/>
</dbReference>
<dbReference type="GO" id="GO:0045892">
    <property type="term" value="P:negative regulation of DNA-templated transcription"/>
    <property type="evidence" value="ECO:0007669"/>
    <property type="project" value="InterPro"/>
</dbReference>
<evidence type="ECO:0000259" key="3">
    <source>
        <dbReference type="Pfam" id="PF02909"/>
    </source>
</evidence>
<organism evidence="4 5">
    <name type="scientific">Alcaligenes xylosoxydans xylosoxydans</name>
    <name type="common">Achromobacter xylosoxidans</name>
    <dbReference type="NCBI Taxonomy" id="85698"/>
    <lineage>
        <taxon>Bacteria</taxon>
        <taxon>Pseudomonadati</taxon>
        <taxon>Pseudomonadota</taxon>
        <taxon>Betaproteobacteria</taxon>
        <taxon>Burkholderiales</taxon>
        <taxon>Alcaligenaceae</taxon>
        <taxon>Achromobacter</taxon>
    </lineage>
</organism>
<evidence type="ECO:0000313" key="4">
    <source>
        <dbReference type="EMBL" id="RPJ87955.1"/>
    </source>
</evidence>
<evidence type="ECO:0000313" key="5">
    <source>
        <dbReference type="Proteomes" id="UP000285324"/>
    </source>
</evidence>
<dbReference type="SUPFAM" id="SSF48498">
    <property type="entry name" value="Tetracyclin repressor-like, C-terminal domain"/>
    <property type="match status" value="1"/>
</dbReference>
<keyword evidence="2" id="KW-0804">Transcription</keyword>
<accession>A0A424W3Z6</accession>
<evidence type="ECO:0000256" key="1">
    <source>
        <dbReference type="ARBA" id="ARBA00023015"/>
    </source>
</evidence>
<reference evidence="4 5" key="1">
    <citation type="submission" date="2018-08" db="EMBL/GenBank/DDBJ databases">
        <title>Achromobacter xylosoxidans Genome sequencing and assembly.</title>
        <authorList>
            <person name="Wang R."/>
            <person name="Rensing C."/>
            <person name="Li Y."/>
        </authorList>
    </citation>
    <scope>NUCLEOTIDE SEQUENCE [LARGE SCALE GENOMIC DNA]</scope>
    <source>
        <strain evidence="4 5">GD003A</strain>
    </source>
</reference>
<gene>
    <name evidence="4" type="ORF">DY367_30225</name>
</gene>
<dbReference type="EMBL" id="QVXO01000088">
    <property type="protein sequence ID" value="RPJ87955.1"/>
    <property type="molecule type" value="Genomic_DNA"/>
</dbReference>
<dbReference type="InterPro" id="IPR009057">
    <property type="entry name" value="Homeodomain-like_sf"/>
</dbReference>
<dbReference type="InterPro" id="IPR004111">
    <property type="entry name" value="Repressor_TetR_C"/>
</dbReference>
<dbReference type="OrthoDB" id="8481521at2"/>
<comment type="caution">
    <text evidence="4">The sequence shown here is derived from an EMBL/GenBank/DDBJ whole genome shotgun (WGS) entry which is preliminary data.</text>
</comment>
<dbReference type="Gene3D" id="1.10.10.60">
    <property type="entry name" value="Homeodomain-like"/>
    <property type="match status" value="1"/>
</dbReference>